<reference evidence="3" key="2">
    <citation type="submission" date="2015-11" db="EMBL/GenBank/DDBJ databases">
        <authorList>
            <person name="Zhang Y."/>
            <person name="Guo Z."/>
        </authorList>
    </citation>
    <scope>NUCLEOTIDE SEQUENCE</scope>
</reference>
<dbReference type="Proteomes" id="UP000017246">
    <property type="component" value="Unassembled WGS sequence"/>
</dbReference>
<dbReference type="GO" id="GO:0005634">
    <property type="term" value="C:nucleus"/>
    <property type="evidence" value="ECO:0007669"/>
    <property type="project" value="InterPro"/>
</dbReference>
<evidence type="ECO:0000256" key="2">
    <source>
        <dbReference type="SAM" id="SignalP"/>
    </source>
</evidence>
<dbReference type="InterPro" id="IPR026306">
    <property type="entry name" value="RSBN1/Dpy-2/CEP530"/>
</dbReference>
<keyword evidence="4" id="KW-1185">Reference proteome</keyword>
<name>A0A087W1A4_ECHMU</name>
<proteinExistence type="inferred from homology"/>
<organism evidence="3 4">
    <name type="scientific">Echinococcus multilocularis</name>
    <name type="common">Fox tapeworm</name>
    <dbReference type="NCBI Taxonomy" id="6211"/>
    <lineage>
        <taxon>Eukaryota</taxon>
        <taxon>Metazoa</taxon>
        <taxon>Spiralia</taxon>
        <taxon>Lophotrochozoa</taxon>
        <taxon>Platyhelminthes</taxon>
        <taxon>Cestoda</taxon>
        <taxon>Eucestoda</taxon>
        <taxon>Cyclophyllidea</taxon>
        <taxon>Taeniidae</taxon>
        <taxon>Echinococcus</taxon>
    </lineage>
</organism>
<evidence type="ECO:0000313" key="3">
    <source>
        <dbReference type="EMBL" id="CDI98397.1"/>
    </source>
</evidence>
<reference evidence="3" key="1">
    <citation type="journal article" date="2013" name="Nature">
        <title>The genomes of four tapeworm species reveal adaptations to parasitism.</title>
        <authorList>
            <person name="Tsai I.J."/>
            <person name="Zarowiecki M."/>
            <person name="Holroyd N."/>
            <person name="Garciarrubio A."/>
            <person name="Sanchez-Flores A."/>
            <person name="Brooks K.L."/>
            <person name="Tracey A."/>
            <person name="Bobes R.J."/>
            <person name="Fragoso G."/>
            <person name="Sciutto E."/>
            <person name="Aslett M."/>
            <person name="Beasley H."/>
            <person name="Bennett H.M."/>
            <person name="Cai J."/>
            <person name="Camicia F."/>
            <person name="Clark R."/>
            <person name="Cucher M."/>
            <person name="De Silva N."/>
            <person name="Day T.A."/>
            <person name="Deplazes P."/>
            <person name="Estrada K."/>
            <person name="Fernandez C."/>
            <person name="Holland P.W."/>
            <person name="Hou J."/>
            <person name="Hu S."/>
            <person name="Huckvale T."/>
            <person name="Hung S.S."/>
            <person name="Kamenetzky L."/>
            <person name="Keane J.A."/>
            <person name="Kiss F."/>
            <person name="Koziol U."/>
            <person name="Lambert O."/>
            <person name="Liu K."/>
            <person name="Luo X."/>
            <person name="Luo Y."/>
            <person name="Macchiaroli N."/>
            <person name="Nichol S."/>
            <person name="Paps J."/>
            <person name="Parkinson J."/>
            <person name="Pouchkina-Stantcheva N."/>
            <person name="Riddiford N."/>
            <person name="Rosenzvit M."/>
            <person name="Salinas G."/>
            <person name="Wasmuth J.D."/>
            <person name="Zamanian M."/>
            <person name="Zheng Y."/>
            <person name="Cai X."/>
            <person name="Soberon X."/>
            <person name="Olson P.D."/>
            <person name="Laclette J.P."/>
            <person name="Brehm K."/>
            <person name="Berriman M."/>
            <person name="Garciarrubio A."/>
            <person name="Bobes R.J."/>
            <person name="Fragoso G."/>
            <person name="Sanchez-Flores A."/>
            <person name="Estrada K."/>
            <person name="Cevallos M.A."/>
            <person name="Morett E."/>
            <person name="Gonzalez V."/>
            <person name="Portillo T."/>
            <person name="Ochoa-Leyva A."/>
            <person name="Jose M.V."/>
            <person name="Sciutto E."/>
            <person name="Landa A."/>
            <person name="Jimenez L."/>
            <person name="Valdes V."/>
            <person name="Carrero J.C."/>
            <person name="Larralde C."/>
            <person name="Morales-Montor J."/>
            <person name="Limon-Lason J."/>
            <person name="Soberon X."/>
            <person name="Laclette J.P."/>
        </authorList>
    </citation>
    <scope>NUCLEOTIDE SEQUENCE [LARGE SCALE GENOMIC DNA]</scope>
</reference>
<dbReference type="EMBL" id="LN902844">
    <property type="protein sequence ID" value="CDI98397.1"/>
    <property type="molecule type" value="Genomic_DNA"/>
</dbReference>
<dbReference type="AlphaFoldDB" id="A0A087W1A4"/>
<feature type="chain" id="PRO_5001831724" evidence="2">
    <location>
        <begin position="22"/>
        <end position="571"/>
    </location>
</feature>
<comment type="similarity">
    <text evidence="1">Belongs to the round spermatid basic protein 1 family.</text>
</comment>
<dbReference type="PANTHER" id="PTHR13354">
    <property type="entry name" value="ROUND SPERMATID BASIC PROTEIN 1"/>
    <property type="match status" value="1"/>
</dbReference>
<dbReference type="STRING" id="6211.A0A087W1A4"/>
<dbReference type="eggNOG" id="KOG4425">
    <property type="taxonomic scope" value="Eukaryota"/>
</dbReference>
<accession>A0A087W1A4</accession>
<evidence type="ECO:0000256" key="1">
    <source>
        <dbReference type="ARBA" id="ARBA00010560"/>
    </source>
</evidence>
<feature type="signal peptide" evidence="2">
    <location>
        <begin position="1"/>
        <end position="21"/>
    </location>
</feature>
<sequence length="571" mass="63100">MEGSAGVLSLAGLFACTGALGFPNDGVSCKHDAMNSSEVENGDKSHNYVQHILRASRKPTVLSFPRRHLSDLLYVEHYENGGGYILHAYAHEISRLSKVEVQLLVKKFFRSLFMERQKKCIPVPFSYFCIGIVHGAAKHMPELVNHIAKNHPSLIVSTSPLDNKNAAYTTTAKEFAENVFRTYCNGIYRYGPMHAISLVGVKGEERGEFCSDILEMIERDPFLKLVLPWGRLSSLSSIDPKKSSDGPILWVRPGEQALPLHGVPKSRSKKAANFSLGTFTSSRLSNPRQLLVQDRTPCHADHADDGLQRHTTAAIGLLKAVHPPNASDLPKQQEVAKIPESTTENLYKFGSTSGRIIKDVVVFDPRHYWDLVERLGLDIMEPPVSQCGNFWAGDGELNLLRTEGFRYARVSLRDNDIYFLPRGVVHQFKTVSAGTSIAWHTRLKTYYPLSVGTPSEGDNDSASNSTEQTTFLQTSPSIITATKEAALRSAKAQARALKRSIPGTANPQPIAKKFGKTSSDGAAEGLEKPSFLVSLSPCTYVIYSHHSCIIHHMLYNISTCACFMLLHSSFI</sequence>
<gene>
    <name evidence="3" type="ORF">EmuJ_000224700</name>
</gene>
<keyword evidence="2" id="KW-0732">Signal</keyword>
<protein>
    <submittedName>
        <fullName evidence="3">Round spermatid basic protein 1</fullName>
    </submittedName>
</protein>
<dbReference type="PANTHER" id="PTHR13354:SF11">
    <property type="entry name" value="LYSINE-SPECIFIC DEMETHYLASE 9"/>
    <property type="match status" value="1"/>
</dbReference>
<dbReference type="OrthoDB" id="6020087at2759"/>
<evidence type="ECO:0000313" key="4">
    <source>
        <dbReference type="Proteomes" id="UP000017246"/>
    </source>
</evidence>